<dbReference type="Pfam" id="PF00126">
    <property type="entry name" value="HTH_1"/>
    <property type="match status" value="1"/>
</dbReference>
<dbReference type="EMBL" id="SAUY01000002">
    <property type="protein sequence ID" value="RWR34601.1"/>
    <property type="molecule type" value="Genomic_DNA"/>
</dbReference>
<dbReference type="GO" id="GO:0003700">
    <property type="term" value="F:DNA-binding transcription factor activity"/>
    <property type="evidence" value="ECO:0007669"/>
    <property type="project" value="InterPro"/>
</dbReference>
<evidence type="ECO:0000256" key="2">
    <source>
        <dbReference type="ARBA" id="ARBA00023015"/>
    </source>
</evidence>
<sequence>MKDVELRHLRCLVAVAEERSFSRAAMRLGTTQPSVSQLLKRLEDVLGHRLVERDRTSVALSPFGEAVLPMMRQALAAVDLAMEETRRCLRGEVGRLRIGVATLALYGKAPSLIRRFRAMYPEVEVTMTVIRGNDRIRLLLEGEIDIAFIAAAPSYPTLTQIPLSEEVLCAVLPDSHRLAGAETIGLADLADNDWIMPPAGMPLHNDIVRECHRAGFEPRITAESDDFSTAFGLVLAGTGIALAGESFRDFTGPHLVLRPIRDLPLRLRHVLLHRQSQMSPTTLAFIATLGFTPLGNRV</sequence>
<dbReference type="SUPFAM" id="SSF53850">
    <property type="entry name" value="Periplasmic binding protein-like II"/>
    <property type="match status" value="1"/>
</dbReference>
<evidence type="ECO:0000313" key="7">
    <source>
        <dbReference type="Proteomes" id="UP000284451"/>
    </source>
</evidence>
<dbReference type="PRINTS" id="PR00039">
    <property type="entry name" value="HTHLYSR"/>
</dbReference>
<dbReference type="FunFam" id="1.10.10.10:FF:000001">
    <property type="entry name" value="LysR family transcriptional regulator"/>
    <property type="match status" value="1"/>
</dbReference>
<dbReference type="PANTHER" id="PTHR30346">
    <property type="entry name" value="TRANSCRIPTIONAL DUAL REGULATOR HCAR-RELATED"/>
    <property type="match status" value="1"/>
</dbReference>
<dbReference type="SUPFAM" id="SSF46785">
    <property type="entry name" value="Winged helix' DNA-binding domain"/>
    <property type="match status" value="1"/>
</dbReference>
<accession>A0A443KP20</accession>
<evidence type="ECO:0000256" key="3">
    <source>
        <dbReference type="ARBA" id="ARBA00023125"/>
    </source>
</evidence>
<organism evidence="6 7">
    <name type="scientific">Paenirhodobacter populi</name>
    <dbReference type="NCBI Taxonomy" id="2306993"/>
    <lineage>
        <taxon>Bacteria</taxon>
        <taxon>Pseudomonadati</taxon>
        <taxon>Pseudomonadota</taxon>
        <taxon>Alphaproteobacteria</taxon>
        <taxon>Rhodobacterales</taxon>
        <taxon>Rhodobacter group</taxon>
        <taxon>Paenirhodobacter</taxon>
    </lineage>
</organism>
<name>A0A443KP20_9RHOB</name>
<evidence type="ECO:0000313" key="6">
    <source>
        <dbReference type="EMBL" id="RWR34601.1"/>
    </source>
</evidence>
<evidence type="ECO:0000259" key="5">
    <source>
        <dbReference type="PROSITE" id="PS50931"/>
    </source>
</evidence>
<dbReference type="PANTHER" id="PTHR30346:SF28">
    <property type="entry name" value="HTH-TYPE TRANSCRIPTIONAL REGULATOR CYNR"/>
    <property type="match status" value="1"/>
</dbReference>
<dbReference type="InterPro" id="IPR000847">
    <property type="entry name" value="LysR_HTH_N"/>
</dbReference>
<dbReference type="GO" id="GO:0032993">
    <property type="term" value="C:protein-DNA complex"/>
    <property type="evidence" value="ECO:0007669"/>
    <property type="project" value="TreeGrafter"/>
</dbReference>
<dbReference type="AlphaFoldDB" id="A0A443KP20"/>
<keyword evidence="4" id="KW-0804">Transcription</keyword>
<dbReference type="CDD" id="cd08414">
    <property type="entry name" value="PBP2_LTTR_aromatics_like"/>
    <property type="match status" value="1"/>
</dbReference>
<dbReference type="Gene3D" id="1.10.10.10">
    <property type="entry name" value="Winged helix-like DNA-binding domain superfamily/Winged helix DNA-binding domain"/>
    <property type="match status" value="1"/>
</dbReference>
<evidence type="ECO:0000256" key="4">
    <source>
        <dbReference type="ARBA" id="ARBA00023163"/>
    </source>
</evidence>
<dbReference type="Gene3D" id="3.40.190.10">
    <property type="entry name" value="Periplasmic binding protein-like II"/>
    <property type="match status" value="2"/>
</dbReference>
<dbReference type="InterPro" id="IPR036388">
    <property type="entry name" value="WH-like_DNA-bd_sf"/>
</dbReference>
<proteinExistence type="inferred from homology"/>
<reference evidence="6 7" key="2">
    <citation type="submission" date="2019-01" db="EMBL/GenBank/DDBJ databases">
        <authorList>
            <person name="Li Y."/>
        </authorList>
    </citation>
    <scope>NUCLEOTIDE SEQUENCE [LARGE SCALE GENOMIC DNA]</scope>
    <source>
        <strain evidence="6 7">07D10-4-3</strain>
    </source>
</reference>
<dbReference type="PROSITE" id="PS50931">
    <property type="entry name" value="HTH_LYSR"/>
    <property type="match status" value="1"/>
</dbReference>
<dbReference type="Pfam" id="PF03466">
    <property type="entry name" value="LysR_substrate"/>
    <property type="match status" value="1"/>
</dbReference>
<protein>
    <submittedName>
        <fullName evidence="6">LysR family transcriptional regulator</fullName>
    </submittedName>
</protein>
<feature type="domain" description="HTH lysR-type" evidence="5">
    <location>
        <begin position="4"/>
        <end position="61"/>
    </location>
</feature>
<dbReference type="GO" id="GO:0003677">
    <property type="term" value="F:DNA binding"/>
    <property type="evidence" value="ECO:0007669"/>
    <property type="project" value="UniProtKB-KW"/>
</dbReference>
<dbReference type="RefSeq" id="WP_128231341.1">
    <property type="nucleotide sequence ID" value="NZ_SAUY01000002.1"/>
</dbReference>
<gene>
    <name evidence="6" type="ORF">D2T29_03395</name>
</gene>
<comment type="similarity">
    <text evidence="1">Belongs to the LysR transcriptional regulatory family.</text>
</comment>
<keyword evidence="2" id="KW-0805">Transcription regulation</keyword>
<comment type="caution">
    <text evidence="6">The sequence shown here is derived from an EMBL/GenBank/DDBJ whole genome shotgun (WGS) entry which is preliminary data.</text>
</comment>
<reference evidence="6 7" key="1">
    <citation type="submission" date="2019-01" db="EMBL/GenBank/DDBJ databases">
        <title>Sinorhodobacter populi sp. nov. isolated from the symptomatic bark tissue of Populus euramericana canker.</title>
        <authorList>
            <person name="Xu G."/>
        </authorList>
    </citation>
    <scope>NUCLEOTIDE SEQUENCE [LARGE SCALE GENOMIC DNA]</scope>
    <source>
        <strain evidence="6 7">07D10-4-3</strain>
    </source>
</reference>
<evidence type="ECO:0000256" key="1">
    <source>
        <dbReference type="ARBA" id="ARBA00009437"/>
    </source>
</evidence>
<dbReference type="InterPro" id="IPR036390">
    <property type="entry name" value="WH_DNA-bd_sf"/>
</dbReference>
<dbReference type="InterPro" id="IPR005119">
    <property type="entry name" value="LysR_subst-bd"/>
</dbReference>
<dbReference type="Proteomes" id="UP000284451">
    <property type="component" value="Unassembled WGS sequence"/>
</dbReference>
<keyword evidence="3" id="KW-0238">DNA-binding</keyword>